<reference evidence="1 2" key="1">
    <citation type="journal article" date="2012" name="J. Bacteriol.">
        <title>Whole-genome sequences of Bacillus subtilis and close relatives.</title>
        <authorList>
            <person name="Earl A.M."/>
            <person name="Eppinger M."/>
            <person name="Fricke W.F."/>
            <person name="Rosovitz M.J."/>
            <person name="Rasko D.A."/>
            <person name="Daugherty S."/>
            <person name="Losick R."/>
            <person name="Kolter R."/>
            <person name="Ravel J."/>
        </authorList>
    </citation>
    <scope>NUCLEOTIDE SEQUENCE [LARGE SCALE GENOMIC DNA]</scope>
    <source>
        <strain evidence="2">DSM 15029 / JCM 12233 / NBRC 101239 / NRRL B-23049 / TU-B-10</strain>
    </source>
</reference>
<evidence type="ECO:0000313" key="1">
    <source>
        <dbReference type="EMBL" id="AEP84922.1"/>
    </source>
</evidence>
<keyword evidence="2" id="KW-1185">Reference proteome</keyword>
<protein>
    <submittedName>
        <fullName evidence="1">Uncharacterized protein</fullName>
    </submittedName>
</protein>
<dbReference type="Proteomes" id="UP000002651">
    <property type="component" value="Chromosome"/>
</dbReference>
<dbReference type="HOGENOM" id="CLU_3324662_0_0_9"/>
<dbReference type="EMBL" id="CP002905">
    <property type="protein sequence ID" value="AEP84922.1"/>
    <property type="molecule type" value="Genomic_DNA"/>
</dbReference>
<evidence type="ECO:0000313" key="2">
    <source>
        <dbReference type="Proteomes" id="UP000002651"/>
    </source>
</evidence>
<proteinExistence type="predicted"/>
<accession>G4NQI3</accession>
<organism evidence="1 2">
    <name type="scientific">Bacillus spizizenii (strain DSM 15029 / JCM 12233 / NBRC 101239 / NRRL B-23049 / TU-B-10)</name>
    <name type="common">Bacillus subtilis subsp. spizizenii</name>
    <dbReference type="NCBI Taxonomy" id="1052585"/>
    <lineage>
        <taxon>Bacteria</taxon>
        <taxon>Bacillati</taxon>
        <taxon>Bacillota</taxon>
        <taxon>Bacilli</taxon>
        <taxon>Bacillales</taxon>
        <taxon>Bacillaceae</taxon>
        <taxon>Bacillus</taxon>
    </lineage>
</organism>
<sequence>MIYVIRFTLISSNGVISKKLVFLRAMIQWKNQQGDLTG</sequence>
<name>G4NQI3_BACS4</name>
<gene>
    <name evidence="1" type="ordered locus">GYO_0177</name>
</gene>
<dbReference type="KEGG" id="bst:GYO_0177"/>
<dbReference type="AlphaFoldDB" id="G4NQI3"/>